<dbReference type="PROSITE" id="PS00893">
    <property type="entry name" value="NUDIX_BOX"/>
    <property type="match status" value="1"/>
</dbReference>
<evidence type="ECO:0000313" key="3">
    <source>
        <dbReference type="EMBL" id="SVD15710.1"/>
    </source>
</evidence>
<dbReference type="PANTHER" id="PTHR11839">
    <property type="entry name" value="UDP/ADP-SUGAR PYROPHOSPHATASE"/>
    <property type="match status" value="1"/>
</dbReference>
<accession>A0A382T0I1</accession>
<dbReference type="Gene3D" id="3.90.79.10">
    <property type="entry name" value="Nucleoside Triphosphate Pyrophosphohydrolase"/>
    <property type="match status" value="1"/>
</dbReference>
<dbReference type="Pfam" id="PF00293">
    <property type="entry name" value="NUDIX"/>
    <property type="match status" value="1"/>
</dbReference>
<proteinExistence type="inferred from homology"/>
<dbReference type="GO" id="GO:0034432">
    <property type="term" value="F:bis(5'-adenosyl)-pentaphosphatase activity"/>
    <property type="evidence" value="ECO:0007669"/>
    <property type="project" value="TreeGrafter"/>
</dbReference>
<dbReference type="InterPro" id="IPR020084">
    <property type="entry name" value="NUDIX_hydrolase_CS"/>
</dbReference>
<dbReference type="NCBIfam" id="NF001938">
    <property type="entry name" value="PRK00714.1-5"/>
    <property type="match status" value="1"/>
</dbReference>
<dbReference type="PROSITE" id="PS51462">
    <property type="entry name" value="NUDIX"/>
    <property type="match status" value="1"/>
</dbReference>
<sequence length="156" mass="17980">MVTDLYRSGVGIMLLNTERCILMGKRIGVESRAWQMPQGGIDECEDPQSAAVRELLEEVGTDKIEILGVSKSWLCYDLPGNMAATSWNGKYKGQRQKWFAMMFTGLDSDINLYTSGHPEFEDWAWMEPERCLQEIIDFKKLLYRSVFKEFKNFLCG</sequence>
<dbReference type="PANTHER" id="PTHR11839:SF22">
    <property type="entry name" value="NUDIX HYDROLASE 26, CHLOROPLASTIC"/>
    <property type="match status" value="1"/>
</dbReference>
<name>A0A382T0I1_9ZZZZ</name>
<dbReference type="GO" id="GO:0019693">
    <property type="term" value="P:ribose phosphate metabolic process"/>
    <property type="evidence" value="ECO:0007669"/>
    <property type="project" value="TreeGrafter"/>
</dbReference>
<protein>
    <recommendedName>
        <fullName evidence="2">Nudix hydrolase domain-containing protein</fullName>
    </recommendedName>
</protein>
<dbReference type="HAMAP" id="MF_00298">
    <property type="entry name" value="Nudix_RppH"/>
    <property type="match status" value="1"/>
</dbReference>
<dbReference type="InterPro" id="IPR015797">
    <property type="entry name" value="NUDIX_hydrolase-like_dom_sf"/>
</dbReference>
<dbReference type="CDD" id="cd03671">
    <property type="entry name" value="NUDIX_Ap4A_hydrolase_plant_like"/>
    <property type="match status" value="1"/>
</dbReference>
<evidence type="ECO:0000256" key="1">
    <source>
        <dbReference type="ARBA" id="ARBA00022801"/>
    </source>
</evidence>
<dbReference type="GO" id="GO:0006753">
    <property type="term" value="P:nucleoside phosphate metabolic process"/>
    <property type="evidence" value="ECO:0007669"/>
    <property type="project" value="TreeGrafter"/>
</dbReference>
<dbReference type="InterPro" id="IPR022927">
    <property type="entry name" value="RppH"/>
</dbReference>
<organism evidence="3">
    <name type="scientific">marine metagenome</name>
    <dbReference type="NCBI Taxonomy" id="408172"/>
    <lineage>
        <taxon>unclassified sequences</taxon>
        <taxon>metagenomes</taxon>
        <taxon>ecological metagenomes</taxon>
    </lineage>
</organism>
<feature type="domain" description="Nudix hydrolase" evidence="2">
    <location>
        <begin position="5"/>
        <end position="148"/>
    </location>
</feature>
<dbReference type="InterPro" id="IPR000086">
    <property type="entry name" value="NUDIX_hydrolase_dom"/>
</dbReference>
<dbReference type="GO" id="GO:0008893">
    <property type="term" value="F:guanosine-3',5'-bis(diphosphate) 3'-diphosphatase activity"/>
    <property type="evidence" value="ECO:0007669"/>
    <property type="project" value="TreeGrafter"/>
</dbReference>
<evidence type="ECO:0000259" key="2">
    <source>
        <dbReference type="PROSITE" id="PS51462"/>
    </source>
</evidence>
<reference evidence="3" key="1">
    <citation type="submission" date="2018-05" db="EMBL/GenBank/DDBJ databases">
        <authorList>
            <person name="Lanie J.A."/>
            <person name="Ng W.-L."/>
            <person name="Kazmierczak K.M."/>
            <person name="Andrzejewski T.M."/>
            <person name="Davidsen T.M."/>
            <person name="Wayne K.J."/>
            <person name="Tettelin H."/>
            <person name="Glass J.I."/>
            <person name="Rusch D."/>
            <person name="Podicherti R."/>
            <person name="Tsui H.-C.T."/>
            <person name="Winkler M.E."/>
        </authorList>
    </citation>
    <scope>NUCLEOTIDE SEQUENCE</scope>
</reference>
<dbReference type="SUPFAM" id="SSF55811">
    <property type="entry name" value="Nudix"/>
    <property type="match status" value="1"/>
</dbReference>
<keyword evidence="1" id="KW-0378">Hydrolase</keyword>
<dbReference type="AlphaFoldDB" id="A0A382T0I1"/>
<gene>
    <name evidence="3" type="ORF">METZ01_LOCUS368564</name>
</gene>
<dbReference type="EMBL" id="UINC01133032">
    <property type="protein sequence ID" value="SVD15710.1"/>
    <property type="molecule type" value="Genomic_DNA"/>
</dbReference>